<dbReference type="eggNOG" id="ENOG502RJJQ">
    <property type="taxonomic scope" value="Eukaryota"/>
</dbReference>
<organism evidence="5 6">
    <name type="scientific">Ophiostoma piceae (strain UAMH 11346)</name>
    <name type="common">Sap stain fungus</name>
    <dbReference type="NCBI Taxonomy" id="1262450"/>
    <lineage>
        <taxon>Eukaryota</taxon>
        <taxon>Fungi</taxon>
        <taxon>Dikarya</taxon>
        <taxon>Ascomycota</taxon>
        <taxon>Pezizomycotina</taxon>
        <taxon>Sordariomycetes</taxon>
        <taxon>Sordariomycetidae</taxon>
        <taxon>Ophiostomatales</taxon>
        <taxon>Ophiostomataceae</taxon>
        <taxon>Ophiostoma</taxon>
    </lineage>
</organism>
<feature type="region of interest" description="Disordered" evidence="2">
    <location>
        <begin position="290"/>
        <end position="357"/>
    </location>
</feature>
<evidence type="ECO:0000313" key="5">
    <source>
        <dbReference type="EMBL" id="EPE07123.1"/>
    </source>
</evidence>
<feature type="region of interest" description="Disordered" evidence="2">
    <location>
        <begin position="447"/>
        <end position="475"/>
    </location>
</feature>
<sequence length="511" mass="52841">MIARPVWLPLLLLAAKVWAVQQGHGDSIVPAAPGHAPNQIKLVDQVAELFHRLVPSPSDSDAIAPGAVAPRNPLQTPPPALPLLRARQDNGQVAALSAQIQSLSLASSSVSQASRLVSQTSQQLAQQVTQLSQSTDRLTQSVIQLQASMQQAQQSAQQAQDAARQASQSASSAISVAITSAQSSASSAIAANLASATSSVSSMFAAASISALNIANAAASQVQSAQADATVARADAATQVQKAQGTAVSVTQAAVGIVGTFFGSSLLTIGAFYLILRYKGKKKRRRTQLLATRGTEFSNPGDGSNGQGGAYGYPADLKNPPPRKPVGAANNDTYGDEKRRPSSDYRPREDRDSSGDAAYGFAMFGSAGSADEFVGNGKAPVREVKVSNAAAINNATVSPSIYNTGRTGMSNTLTRAATTTNNPTRPPPSLQQWLSAGTVSPFGTLQRADTARESNDKSTIGQAITSGDGPAERRQQQLRAMTARSMGVGGVNAGGGSRVMQPGSSLPLRDR</sequence>
<proteinExistence type="predicted"/>
<keyword evidence="3" id="KW-1133">Transmembrane helix</keyword>
<dbReference type="HOGENOM" id="CLU_036930_0_0_1"/>
<feature type="compositionally biased region" description="Basic and acidic residues" evidence="2">
    <location>
        <begin position="335"/>
        <end position="354"/>
    </location>
</feature>
<keyword evidence="4" id="KW-0732">Signal</keyword>
<feature type="compositionally biased region" description="Gly residues" evidence="2">
    <location>
        <begin position="487"/>
        <end position="497"/>
    </location>
</feature>
<keyword evidence="3" id="KW-0472">Membrane</keyword>
<feature type="chain" id="PRO_5004507543" evidence="4">
    <location>
        <begin position="20"/>
        <end position="511"/>
    </location>
</feature>
<evidence type="ECO:0000256" key="4">
    <source>
        <dbReference type="SAM" id="SignalP"/>
    </source>
</evidence>
<dbReference type="EMBL" id="KE148151">
    <property type="protein sequence ID" value="EPE07123.1"/>
    <property type="molecule type" value="Genomic_DNA"/>
</dbReference>
<keyword evidence="1" id="KW-0175">Coiled coil</keyword>
<accession>S3CKV7</accession>
<keyword evidence="3" id="KW-0812">Transmembrane</keyword>
<reference evidence="5 6" key="1">
    <citation type="journal article" date="2013" name="BMC Genomics">
        <title>The genome and transcriptome of the pine saprophyte Ophiostoma piceae, and a comparison with the bark beetle-associated pine pathogen Grosmannia clavigera.</title>
        <authorList>
            <person name="Haridas S."/>
            <person name="Wang Y."/>
            <person name="Lim L."/>
            <person name="Massoumi Alamouti S."/>
            <person name="Jackman S."/>
            <person name="Docking R."/>
            <person name="Robertson G."/>
            <person name="Birol I."/>
            <person name="Bohlmann J."/>
            <person name="Breuil C."/>
        </authorList>
    </citation>
    <scope>NUCLEOTIDE SEQUENCE [LARGE SCALE GENOMIC DNA]</scope>
    <source>
        <strain evidence="5 6">UAMH 11346</strain>
    </source>
</reference>
<dbReference type="OMA" id="MIARPVW"/>
<evidence type="ECO:0000256" key="1">
    <source>
        <dbReference type="SAM" id="Coils"/>
    </source>
</evidence>
<dbReference type="OrthoDB" id="5241722at2759"/>
<feature type="transmembrane region" description="Helical" evidence="3">
    <location>
        <begin position="253"/>
        <end position="276"/>
    </location>
</feature>
<dbReference type="STRING" id="1262450.S3CKV7"/>
<feature type="region of interest" description="Disordered" evidence="2">
    <location>
        <begin position="487"/>
        <end position="511"/>
    </location>
</feature>
<gene>
    <name evidence="5" type="ORF">F503_07774</name>
</gene>
<dbReference type="VEuPathDB" id="FungiDB:F503_07774"/>
<protein>
    <submittedName>
        <fullName evidence="5">Uncharacterized protein</fullName>
    </submittedName>
</protein>
<evidence type="ECO:0000256" key="3">
    <source>
        <dbReference type="SAM" id="Phobius"/>
    </source>
</evidence>
<dbReference type="AlphaFoldDB" id="S3CKV7"/>
<evidence type="ECO:0000313" key="6">
    <source>
        <dbReference type="Proteomes" id="UP000016923"/>
    </source>
</evidence>
<keyword evidence="6" id="KW-1185">Reference proteome</keyword>
<evidence type="ECO:0000256" key="2">
    <source>
        <dbReference type="SAM" id="MobiDB-lite"/>
    </source>
</evidence>
<feature type="signal peptide" evidence="4">
    <location>
        <begin position="1"/>
        <end position="19"/>
    </location>
</feature>
<dbReference type="Proteomes" id="UP000016923">
    <property type="component" value="Unassembled WGS sequence"/>
</dbReference>
<name>S3CKV7_OPHP1</name>
<feature type="coiled-coil region" evidence="1">
    <location>
        <begin position="142"/>
        <end position="169"/>
    </location>
</feature>